<dbReference type="EMBL" id="CSBK01000643">
    <property type="protein sequence ID" value="COX69537.1"/>
    <property type="molecule type" value="Genomic_DNA"/>
</dbReference>
<proteinExistence type="predicted"/>
<reference evidence="2" key="1">
    <citation type="submission" date="2015-03" db="EMBL/GenBank/DDBJ databases">
        <authorList>
            <consortium name="Pathogen Informatics"/>
        </authorList>
    </citation>
    <scope>NUCLEOTIDE SEQUENCE [LARGE SCALE GENOMIC DNA]</scope>
    <source>
        <strain evidence="2">N09902308</strain>
    </source>
</reference>
<accession>A0A916LA37</accession>
<dbReference type="Proteomes" id="UP000039021">
    <property type="component" value="Unassembled WGS sequence"/>
</dbReference>
<comment type="caution">
    <text evidence="1">The sequence shown here is derived from an EMBL/GenBank/DDBJ whole genome shotgun (WGS) entry which is preliminary data.</text>
</comment>
<organism evidence="1 2">
    <name type="scientific">Mycobacterium tuberculosis</name>
    <dbReference type="NCBI Taxonomy" id="1773"/>
    <lineage>
        <taxon>Bacteria</taxon>
        <taxon>Bacillati</taxon>
        <taxon>Actinomycetota</taxon>
        <taxon>Actinomycetes</taxon>
        <taxon>Mycobacteriales</taxon>
        <taxon>Mycobacteriaceae</taxon>
        <taxon>Mycobacterium</taxon>
        <taxon>Mycobacterium tuberculosis complex</taxon>
    </lineage>
</organism>
<evidence type="ECO:0000313" key="2">
    <source>
        <dbReference type="Proteomes" id="UP000039021"/>
    </source>
</evidence>
<name>A0A916LA37_MYCTX</name>
<gene>
    <name evidence="1" type="ORF">ERS007739_01616</name>
</gene>
<evidence type="ECO:0000313" key="1">
    <source>
        <dbReference type="EMBL" id="COX69537.1"/>
    </source>
</evidence>
<dbReference type="AlphaFoldDB" id="A0A916LA37"/>
<sequence length="72" mass="8315">MRSGGWAGMRNIPISIVNPSWLYRSDARRAAVAPFAYITVLPRYFVVHKCFFAWEFVYIDHSHVRIGYGHVG</sequence>
<protein>
    <submittedName>
        <fullName evidence="1">Uncharacterized protein</fullName>
    </submittedName>
</protein>